<evidence type="ECO:0000256" key="1">
    <source>
        <dbReference type="ARBA" id="ARBA00023242"/>
    </source>
</evidence>
<dbReference type="GO" id="GO:0001228">
    <property type="term" value="F:DNA-binding transcription activator activity, RNA polymerase II-specific"/>
    <property type="evidence" value="ECO:0007669"/>
    <property type="project" value="TreeGrafter"/>
</dbReference>
<evidence type="ECO:0000259" key="3">
    <source>
        <dbReference type="PROSITE" id="PS50048"/>
    </source>
</evidence>
<dbReference type="SMART" id="SM00066">
    <property type="entry name" value="GAL4"/>
    <property type="match status" value="1"/>
</dbReference>
<dbReference type="PROSITE" id="PS00463">
    <property type="entry name" value="ZN2_CY6_FUNGAL_1"/>
    <property type="match status" value="1"/>
</dbReference>
<proteinExistence type="predicted"/>
<dbReference type="InterPro" id="IPR053157">
    <property type="entry name" value="Sterol_Uptake_Regulator"/>
</dbReference>
<reference evidence="4 5" key="1">
    <citation type="submission" date="2018-06" db="EMBL/GenBank/DDBJ databases">
        <title>Fusarium incarnatum-equiseti species complex species 28.</title>
        <authorList>
            <person name="Gardiner D.M."/>
        </authorList>
    </citation>
    <scope>NUCLEOTIDE SEQUENCE [LARGE SCALE GENOMIC DNA]</scope>
    <source>
        <strain evidence="4 5">FIESC_28</strain>
    </source>
</reference>
<sequence length="120" mass="13448">MLRRRHKKSKKGCEQCKRRHVKCDEGQPTCRLCTLTDRKCSFSTLDLPSPPSTSTSIPSPDPNHASTSTSSPTPTSVENVVNMEHMELFVHLITDRNLFSLGDTVKDYKATLDVCIKKSI</sequence>
<accession>A0A366S9N7</accession>
<dbReference type="Proteomes" id="UP000253153">
    <property type="component" value="Unassembled WGS sequence"/>
</dbReference>
<evidence type="ECO:0000256" key="2">
    <source>
        <dbReference type="SAM" id="MobiDB-lite"/>
    </source>
</evidence>
<evidence type="ECO:0000313" key="5">
    <source>
        <dbReference type="Proteomes" id="UP000253153"/>
    </source>
</evidence>
<dbReference type="SUPFAM" id="SSF57701">
    <property type="entry name" value="Zn2/Cys6 DNA-binding domain"/>
    <property type="match status" value="1"/>
</dbReference>
<protein>
    <recommendedName>
        <fullName evidence="3">Zn(2)-C6 fungal-type domain-containing protein</fullName>
    </recommendedName>
</protein>
<feature type="compositionally biased region" description="Low complexity" evidence="2">
    <location>
        <begin position="45"/>
        <end position="58"/>
    </location>
</feature>
<dbReference type="PANTHER" id="PTHR47784">
    <property type="entry name" value="STEROL UPTAKE CONTROL PROTEIN 2"/>
    <property type="match status" value="1"/>
</dbReference>
<dbReference type="InterPro" id="IPR036864">
    <property type="entry name" value="Zn2-C6_fun-type_DNA-bd_sf"/>
</dbReference>
<evidence type="ECO:0000313" key="4">
    <source>
        <dbReference type="EMBL" id="RBR25406.1"/>
    </source>
</evidence>
<dbReference type="GO" id="GO:0008270">
    <property type="term" value="F:zinc ion binding"/>
    <property type="evidence" value="ECO:0007669"/>
    <property type="project" value="InterPro"/>
</dbReference>
<gene>
    <name evidence="4" type="ORF">FIESC28_01843</name>
</gene>
<name>A0A366S9N7_9HYPO</name>
<feature type="domain" description="Zn(2)-C6 fungal-type" evidence="3">
    <location>
        <begin position="12"/>
        <end position="42"/>
    </location>
</feature>
<dbReference type="InterPro" id="IPR001138">
    <property type="entry name" value="Zn2Cys6_DnaBD"/>
</dbReference>
<keyword evidence="1" id="KW-0539">Nucleus</keyword>
<dbReference type="GeneID" id="41991289"/>
<dbReference type="OrthoDB" id="5350673at2759"/>
<dbReference type="CDD" id="cd00067">
    <property type="entry name" value="GAL4"/>
    <property type="match status" value="1"/>
</dbReference>
<dbReference type="RefSeq" id="XP_031019997.1">
    <property type="nucleotide sequence ID" value="XM_031155993.1"/>
</dbReference>
<dbReference type="Gene3D" id="4.10.240.10">
    <property type="entry name" value="Zn(2)-C6 fungal-type DNA-binding domain"/>
    <property type="match status" value="1"/>
</dbReference>
<comment type="caution">
    <text evidence="4">The sequence shown here is derived from an EMBL/GenBank/DDBJ whole genome shotgun (WGS) entry which is preliminary data.</text>
</comment>
<dbReference type="EMBL" id="QKXC01000039">
    <property type="protein sequence ID" value="RBR25406.1"/>
    <property type="molecule type" value="Genomic_DNA"/>
</dbReference>
<organism evidence="4 5">
    <name type="scientific">Fusarium coffeatum</name>
    <dbReference type="NCBI Taxonomy" id="231269"/>
    <lineage>
        <taxon>Eukaryota</taxon>
        <taxon>Fungi</taxon>
        <taxon>Dikarya</taxon>
        <taxon>Ascomycota</taxon>
        <taxon>Pezizomycotina</taxon>
        <taxon>Sordariomycetes</taxon>
        <taxon>Hypocreomycetidae</taxon>
        <taxon>Hypocreales</taxon>
        <taxon>Nectriaceae</taxon>
        <taxon>Fusarium</taxon>
        <taxon>Fusarium incarnatum-equiseti species complex</taxon>
    </lineage>
</organism>
<keyword evidence="5" id="KW-1185">Reference proteome</keyword>
<dbReference type="PANTHER" id="PTHR47784:SF4">
    <property type="entry name" value="ZN(II)2CYS6 TRANSCRIPTION FACTOR (EUROFUNG)"/>
    <property type="match status" value="1"/>
</dbReference>
<dbReference type="Pfam" id="PF00172">
    <property type="entry name" value="Zn_clus"/>
    <property type="match status" value="1"/>
</dbReference>
<feature type="compositionally biased region" description="Low complexity" evidence="2">
    <location>
        <begin position="66"/>
        <end position="76"/>
    </location>
</feature>
<feature type="region of interest" description="Disordered" evidence="2">
    <location>
        <begin position="45"/>
        <end position="76"/>
    </location>
</feature>
<dbReference type="AlphaFoldDB" id="A0A366S9N7"/>
<dbReference type="PROSITE" id="PS50048">
    <property type="entry name" value="ZN2_CY6_FUNGAL_2"/>
    <property type="match status" value="1"/>
</dbReference>